<protein>
    <recommendedName>
        <fullName evidence="1">DUF218 domain-containing protein</fullName>
    </recommendedName>
</protein>
<dbReference type="Pfam" id="PF02698">
    <property type="entry name" value="DUF218"/>
    <property type="match status" value="1"/>
</dbReference>
<comment type="caution">
    <text evidence="2">The sequence shown here is derived from an EMBL/GenBank/DDBJ whole genome shotgun (WGS) entry which is preliminary data.</text>
</comment>
<evidence type="ECO:0000313" key="3">
    <source>
        <dbReference type="Proteomes" id="UP000176774"/>
    </source>
</evidence>
<dbReference type="EMBL" id="MHPA01000028">
    <property type="protein sequence ID" value="OGZ72275.1"/>
    <property type="molecule type" value="Genomic_DNA"/>
</dbReference>
<dbReference type="Proteomes" id="UP000176774">
    <property type="component" value="Unassembled WGS sequence"/>
</dbReference>
<dbReference type="STRING" id="1802214.A2908_04005"/>
<feature type="domain" description="DUF218" evidence="1">
    <location>
        <begin position="33"/>
        <end position="160"/>
    </location>
</feature>
<name>A0A1G2IC43_9BACT</name>
<sequence>MSSISELEIFRIFLQILIDGPHWKKGKPEETAIFLLPGVHQEYRITEGVKLWPNAGKYLWVAGTRGDPTYSKEDIIAVTGKDSTDIVCGGFARFTPDQMNWCVSLLKQNPHIKHIVVTTAAYHLPRCVLTLLKALKKSGIQIPMTPMPLINPNGDSFSVNGTEDFALEMKKIQEYQQKGDVASLEDWKEYLAWRIS</sequence>
<gene>
    <name evidence="2" type="ORF">A2908_04005</name>
</gene>
<evidence type="ECO:0000259" key="1">
    <source>
        <dbReference type="Pfam" id="PF02698"/>
    </source>
</evidence>
<evidence type="ECO:0000313" key="2">
    <source>
        <dbReference type="EMBL" id="OGZ72275.1"/>
    </source>
</evidence>
<dbReference type="InterPro" id="IPR003848">
    <property type="entry name" value="DUF218"/>
</dbReference>
<accession>A0A1G2IC43</accession>
<dbReference type="AlphaFoldDB" id="A0A1G2IC43"/>
<proteinExistence type="predicted"/>
<organism evidence="2 3">
    <name type="scientific">Candidatus Staskawiczbacteria bacterium RIFCSPLOWO2_01_FULL_38_12b</name>
    <dbReference type="NCBI Taxonomy" id="1802214"/>
    <lineage>
        <taxon>Bacteria</taxon>
        <taxon>Candidatus Staskawicziibacteriota</taxon>
    </lineage>
</organism>
<reference evidence="2 3" key="1">
    <citation type="journal article" date="2016" name="Nat. Commun.">
        <title>Thousands of microbial genomes shed light on interconnected biogeochemical processes in an aquifer system.</title>
        <authorList>
            <person name="Anantharaman K."/>
            <person name="Brown C.T."/>
            <person name="Hug L.A."/>
            <person name="Sharon I."/>
            <person name="Castelle C.J."/>
            <person name="Probst A.J."/>
            <person name="Thomas B.C."/>
            <person name="Singh A."/>
            <person name="Wilkins M.J."/>
            <person name="Karaoz U."/>
            <person name="Brodie E.L."/>
            <person name="Williams K.H."/>
            <person name="Hubbard S.S."/>
            <person name="Banfield J.F."/>
        </authorList>
    </citation>
    <scope>NUCLEOTIDE SEQUENCE [LARGE SCALE GENOMIC DNA]</scope>
</reference>